<name>A0A3M0CGJ5_9PROT</name>
<dbReference type="AlphaFoldDB" id="A0A3M0CGJ5"/>
<dbReference type="NCBIfam" id="TIGR00675">
    <property type="entry name" value="dcm"/>
    <property type="match status" value="1"/>
</dbReference>
<feature type="active site" evidence="6">
    <location>
        <position position="82"/>
    </location>
</feature>
<dbReference type="OrthoDB" id="9813719at2"/>
<dbReference type="InterPro" id="IPR029063">
    <property type="entry name" value="SAM-dependent_MTases_sf"/>
</dbReference>
<evidence type="ECO:0000256" key="1">
    <source>
        <dbReference type="ARBA" id="ARBA00022603"/>
    </source>
</evidence>
<dbReference type="RefSeq" id="WP_121938848.1">
    <property type="nucleotide sequence ID" value="NZ_REFR01000011.1"/>
</dbReference>
<evidence type="ECO:0000256" key="5">
    <source>
        <dbReference type="ARBA" id="ARBA00047422"/>
    </source>
</evidence>
<dbReference type="InterPro" id="IPR001525">
    <property type="entry name" value="C5_MeTfrase"/>
</dbReference>
<dbReference type="PRINTS" id="PR00105">
    <property type="entry name" value="C5METTRFRASE"/>
</dbReference>
<reference evidence="9 10" key="1">
    <citation type="submission" date="2018-10" db="EMBL/GenBank/DDBJ databases">
        <title>Genomic Encyclopedia of Archaeal and Bacterial Type Strains, Phase II (KMG-II): from individual species to whole genera.</title>
        <authorList>
            <person name="Goeker M."/>
        </authorList>
    </citation>
    <scope>NUCLEOTIDE SEQUENCE [LARGE SCALE GENOMIC DNA]</scope>
    <source>
        <strain evidence="9 10">DSM 25217</strain>
    </source>
</reference>
<evidence type="ECO:0000313" key="9">
    <source>
        <dbReference type="EMBL" id="RMB08105.1"/>
    </source>
</evidence>
<dbReference type="EMBL" id="REFR01000011">
    <property type="protein sequence ID" value="RMB08105.1"/>
    <property type="molecule type" value="Genomic_DNA"/>
</dbReference>
<organism evidence="9 10">
    <name type="scientific">Eilatimonas milleporae</name>
    <dbReference type="NCBI Taxonomy" id="911205"/>
    <lineage>
        <taxon>Bacteria</taxon>
        <taxon>Pseudomonadati</taxon>
        <taxon>Pseudomonadota</taxon>
        <taxon>Alphaproteobacteria</taxon>
        <taxon>Kordiimonadales</taxon>
        <taxon>Kordiimonadaceae</taxon>
        <taxon>Eilatimonas</taxon>
    </lineage>
</organism>
<dbReference type="GO" id="GO:0032259">
    <property type="term" value="P:methylation"/>
    <property type="evidence" value="ECO:0007669"/>
    <property type="project" value="UniProtKB-KW"/>
</dbReference>
<evidence type="ECO:0000256" key="7">
    <source>
        <dbReference type="RuleBase" id="RU000416"/>
    </source>
</evidence>
<evidence type="ECO:0000256" key="2">
    <source>
        <dbReference type="ARBA" id="ARBA00022679"/>
    </source>
</evidence>
<dbReference type="SUPFAM" id="SSF53335">
    <property type="entry name" value="S-adenosyl-L-methionine-dependent methyltransferases"/>
    <property type="match status" value="1"/>
</dbReference>
<dbReference type="PANTHER" id="PTHR10629:SF52">
    <property type="entry name" value="DNA (CYTOSINE-5)-METHYLTRANSFERASE 1"/>
    <property type="match status" value="1"/>
</dbReference>
<dbReference type="Gene3D" id="3.90.120.10">
    <property type="entry name" value="DNA Methylase, subunit A, domain 2"/>
    <property type="match status" value="1"/>
</dbReference>
<dbReference type="InterPro" id="IPR018117">
    <property type="entry name" value="C5_DNA_meth_AS"/>
</dbReference>
<dbReference type="InterPro" id="IPR050390">
    <property type="entry name" value="C5-Methyltransferase"/>
</dbReference>
<sequence>MSSGPTVVDLYCGAGGFGLGAELAGFHSLAAIDIDETLQSAYRLNFPNTHAIQADVGQLTQSAWRFLLKDRRPDGVIGGPPCQGFSRIGKRDNEDPRNTLISKFFEQVGYLDPKFFIMENVEGLLDERTVDILYSSLEPIARRYTVLDPMIIKASDYGAPTTRTRVVVVGYRPDELDTLTIGDFAPPKSCRKVKAGQAIEDLSSPIAISPYQQQFVWGGYRSDKSFRLSQYAKRMRRSPKKGLGWATALKQLANGLVSGFSDTSHSEAVAQRFQATSPGTTEKVSRYPKLHPLEFCPTLRAGTGSDKGSFQAMRPIHYRAPRVITVREAARLQGFPDWFVFHPAKWHSFRMIGNSVSPIVSQKILKVINQKFSLKKAA</sequence>
<keyword evidence="3 6" id="KW-0949">S-adenosyl-L-methionine</keyword>
<dbReference type="Pfam" id="PF00145">
    <property type="entry name" value="DNA_methylase"/>
    <property type="match status" value="1"/>
</dbReference>
<evidence type="ECO:0000256" key="6">
    <source>
        <dbReference type="PROSITE-ProRule" id="PRU01016"/>
    </source>
</evidence>
<dbReference type="InParanoid" id="A0A3M0CGJ5"/>
<comment type="caution">
    <text evidence="9">The sequence shown here is derived from an EMBL/GenBank/DDBJ whole genome shotgun (WGS) entry which is preliminary data.</text>
</comment>
<dbReference type="InterPro" id="IPR031303">
    <property type="entry name" value="C5_meth_CS"/>
</dbReference>
<dbReference type="GO" id="GO:0003886">
    <property type="term" value="F:DNA (cytosine-5-)-methyltransferase activity"/>
    <property type="evidence" value="ECO:0007669"/>
    <property type="project" value="UniProtKB-EC"/>
</dbReference>
<evidence type="ECO:0000313" key="10">
    <source>
        <dbReference type="Proteomes" id="UP000271227"/>
    </source>
</evidence>
<dbReference type="Gene3D" id="3.40.50.150">
    <property type="entry name" value="Vaccinia Virus protein VP39"/>
    <property type="match status" value="1"/>
</dbReference>
<dbReference type="PROSITE" id="PS00095">
    <property type="entry name" value="C5_MTASE_2"/>
    <property type="match status" value="1"/>
</dbReference>
<dbReference type="EC" id="2.1.1.37" evidence="8"/>
<proteinExistence type="inferred from homology"/>
<keyword evidence="4" id="KW-0680">Restriction system</keyword>
<dbReference type="PANTHER" id="PTHR10629">
    <property type="entry name" value="CYTOSINE-SPECIFIC METHYLTRANSFERASE"/>
    <property type="match status" value="1"/>
</dbReference>
<comment type="catalytic activity">
    <reaction evidence="5 8">
        <text>a 2'-deoxycytidine in DNA + S-adenosyl-L-methionine = a 5-methyl-2'-deoxycytidine in DNA + S-adenosyl-L-homocysteine + H(+)</text>
        <dbReference type="Rhea" id="RHEA:13681"/>
        <dbReference type="Rhea" id="RHEA-COMP:11369"/>
        <dbReference type="Rhea" id="RHEA-COMP:11370"/>
        <dbReference type="ChEBI" id="CHEBI:15378"/>
        <dbReference type="ChEBI" id="CHEBI:57856"/>
        <dbReference type="ChEBI" id="CHEBI:59789"/>
        <dbReference type="ChEBI" id="CHEBI:85452"/>
        <dbReference type="ChEBI" id="CHEBI:85454"/>
        <dbReference type="EC" id="2.1.1.37"/>
    </reaction>
</comment>
<dbReference type="GO" id="GO:0009307">
    <property type="term" value="P:DNA restriction-modification system"/>
    <property type="evidence" value="ECO:0007669"/>
    <property type="project" value="UniProtKB-KW"/>
</dbReference>
<protein>
    <recommendedName>
        <fullName evidence="8">Cytosine-specific methyltransferase</fullName>
        <ecNumber evidence="8">2.1.1.37</ecNumber>
    </recommendedName>
</protein>
<comment type="similarity">
    <text evidence="6 7">Belongs to the class I-like SAM-binding methyltransferase superfamily. C5-methyltransferase family.</text>
</comment>
<dbReference type="PROSITE" id="PS00094">
    <property type="entry name" value="C5_MTASE_1"/>
    <property type="match status" value="1"/>
</dbReference>
<keyword evidence="2 6" id="KW-0808">Transferase</keyword>
<keyword evidence="10" id="KW-1185">Reference proteome</keyword>
<evidence type="ECO:0000256" key="8">
    <source>
        <dbReference type="RuleBase" id="RU000417"/>
    </source>
</evidence>
<evidence type="ECO:0000256" key="3">
    <source>
        <dbReference type="ARBA" id="ARBA00022691"/>
    </source>
</evidence>
<accession>A0A3M0CGJ5</accession>
<dbReference type="Proteomes" id="UP000271227">
    <property type="component" value="Unassembled WGS sequence"/>
</dbReference>
<gene>
    <name evidence="9" type="ORF">BXY39_2201</name>
</gene>
<evidence type="ECO:0000256" key="4">
    <source>
        <dbReference type="ARBA" id="ARBA00022747"/>
    </source>
</evidence>
<dbReference type="PROSITE" id="PS51679">
    <property type="entry name" value="SAM_MT_C5"/>
    <property type="match status" value="1"/>
</dbReference>
<keyword evidence="1 6" id="KW-0489">Methyltransferase</keyword>